<name>A0ACC2JYE2_9PEZI</name>
<accession>A0ACC2JYE2</accession>
<proteinExistence type="predicted"/>
<evidence type="ECO:0000313" key="1">
    <source>
        <dbReference type="EMBL" id="KAJ8132531.1"/>
    </source>
</evidence>
<gene>
    <name evidence="1" type="ORF">O1611_g1097</name>
</gene>
<keyword evidence="2" id="KW-1185">Reference proteome</keyword>
<dbReference type="Proteomes" id="UP001153332">
    <property type="component" value="Unassembled WGS sequence"/>
</dbReference>
<sequence>MDSAKIWSDLTDLSTAFVDQSHNTLKKCCLTYMKMEVAANFQESTHEVITQRFPFLEYANQELLYHADQAQSHNKRNVRRYTLKVSLLYIFAEANTPALIRAYQPGQSCFKVEDERYGLPILTASATRSGEAIRTMLEPEAERLSNPSLTSLVGQLTSNLEALHAPSRAFTLKKSSALFDQVLEFMNVRISLIFLETERYNVQAKGPNGRTILESAIEKGFKILVTALIQRGADEQMLSPRVISEGPTEMARLRINLGINILATTNSNGETPLHVAFSRNRLRIARLLIDGGAGQTPLYIASFRRHTEMVMLLIDLGADVSAAHINSQTPLYAAFSNGHFEIARLLINRGVEIPAFVEHGANTVIYSLLLGAY</sequence>
<organism evidence="1 2">
    <name type="scientific">Lasiodiplodia mahajangana</name>
    <dbReference type="NCBI Taxonomy" id="1108764"/>
    <lineage>
        <taxon>Eukaryota</taxon>
        <taxon>Fungi</taxon>
        <taxon>Dikarya</taxon>
        <taxon>Ascomycota</taxon>
        <taxon>Pezizomycotina</taxon>
        <taxon>Dothideomycetes</taxon>
        <taxon>Dothideomycetes incertae sedis</taxon>
        <taxon>Botryosphaeriales</taxon>
        <taxon>Botryosphaeriaceae</taxon>
        <taxon>Lasiodiplodia</taxon>
    </lineage>
</organism>
<comment type="caution">
    <text evidence="1">The sequence shown here is derived from an EMBL/GenBank/DDBJ whole genome shotgun (WGS) entry which is preliminary data.</text>
</comment>
<evidence type="ECO:0000313" key="2">
    <source>
        <dbReference type="Proteomes" id="UP001153332"/>
    </source>
</evidence>
<reference evidence="1" key="1">
    <citation type="submission" date="2022-12" db="EMBL/GenBank/DDBJ databases">
        <title>Genome Sequence of Lasiodiplodia mahajangana.</title>
        <authorList>
            <person name="Buettner E."/>
        </authorList>
    </citation>
    <scope>NUCLEOTIDE SEQUENCE</scope>
    <source>
        <strain evidence="1">VT137</strain>
    </source>
</reference>
<protein>
    <submittedName>
        <fullName evidence="1">Uncharacterized protein</fullName>
    </submittedName>
</protein>
<dbReference type="EMBL" id="JAPUUL010000116">
    <property type="protein sequence ID" value="KAJ8132531.1"/>
    <property type="molecule type" value="Genomic_DNA"/>
</dbReference>